<gene>
    <name evidence="2" type="ORF">C1I99_15090</name>
</gene>
<dbReference type="AlphaFoldDB" id="A0A2W2CEB2"/>
<name>A0A2W2CEB2_9ACTN</name>
<feature type="transmembrane region" description="Helical" evidence="1">
    <location>
        <begin position="240"/>
        <end position="258"/>
    </location>
</feature>
<protein>
    <submittedName>
        <fullName evidence="2">Uncharacterized protein</fullName>
    </submittedName>
</protein>
<evidence type="ECO:0000256" key="1">
    <source>
        <dbReference type="SAM" id="Phobius"/>
    </source>
</evidence>
<dbReference type="Proteomes" id="UP000248749">
    <property type="component" value="Unassembled WGS sequence"/>
</dbReference>
<organism evidence="2 3">
    <name type="scientific">Micromonospora deserti</name>
    <dbReference type="NCBI Taxonomy" id="2070366"/>
    <lineage>
        <taxon>Bacteria</taxon>
        <taxon>Bacillati</taxon>
        <taxon>Actinomycetota</taxon>
        <taxon>Actinomycetes</taxon>
        <taxon>Micromonosporales</taxon>
        <taxon>Micromonosporaceae</taxon>
        <taxon>Micromonospora</taxon>
    </lineage>
</organism>
<comment type="caution">
    <text evidence="2">The sequence shown here is derived from an EMBL/GenBank/DDBJ whole genome shotgun (WGS) entry which is preliminary data.</text>
</comment>
<feature type="transmembrane region" description="Helical" evidence="1">
    <location>
        <begin position="73"/>
        <end position="102"/>
    </location>
</feature>
<reference evidence="2 3" key="1">
    <citation type="submission" date="2018-01" db="EMBL/GenBank/DDBJ databases">
        <title>Draft genome sequence of Salinispora sp. 13K206.</title>
        <authorList>
            <person name="Sahin N."/>
            <person name="Saygin H."/>
            <person name="Ay H."/>
        </authorList>
    </citation>
    <scope>NUCLEOTIDE SEQUENCE [LARGE SCALE GENOMIC DNA]</scope>
    <source>
        <strain evidence="2 3">13K206</strain>
    </source>
</reference>
<feature type="transmembrane region" description="Helical" evidence="1">
    <location>
        <begin position="265"/>
        <end position="283"/>
    </location>
</feature>
<feature type="transmembrane region" description="Helical" evidence="1">
    <location>
        <begin position="196"/>
        <end position="220"/>
    </location>
</feature>
<keyword evidence="1" id="KW-1133">Transmembrane helix</keyword>
<proteinExistence type="predicted"/>
<sequence length="330" mass="35230">MTLERAYRWLLACYPREHRRQYEDEMIGVLLDDAGPDQRRPRARDVLDLLSGALRTHVRHTTTRLSDPTWRDAVAALSLLAPLALFAYAARLPVLHLALLAAGHPEGLGDSLPLAAKLMAAAWLAVAVLAAAGWRRTAATLASAAAAYDVARAAGEYAEHLSVFNLWPTVLAAMAAAALAVPTSRSAAAVITRWRLGMLAGAALLAATAPAIAAVVLPGLWTEHVRTTWIFTTGVGRLEAVLLGVGYALFALTVLSTTAALRRRLLALLVPVGAILLLTRVGIGNWPFPERAPHGGIPDALNLTQWLALVLVPVLTFAVAVATLHRREQP</sequence>
<keyword evidence="1" id="KW-0812">Transmembrane</keyword>
<dbReference type="RefSeq" id="WP_111134861.1">
    <property type="nucleotide sequence ID" value="NZ_POUB01000091.1"/>
</dbReference>
<keyword evidence="3" id="KW-1185">Reference proteome</keyword>
<keyword evidence="1" id="KW-0472">Membrane</keyword>
<evidence type="ECO:0000313" key="2">
    <source>
        <dbReference type="EMBL" id="PZF97651.1"/>
    </source>
</evidence>
<feature type="transmembrane region" description="Helical" evidence="1">
    <location>
        <begin position="114"/>
        <end position="134"/>
    </location>
</feature>
<evidence type="ECO:0000313" key="3">
    <source>
        <dbReference type="Proteomes" id="UP000248749"/>
    </source>
</evidence>
<feature type="transmembrane region" description="Helical" evidence="1">
    <location>
        <begin position="303"/>
        <end position="324"/>
    </location>
</feature>
<dbReference type="EMBL" id="POUB01000091">
    <property type="protein sequence ID" value="PZF97651.1"/>
    <property type="molecule type" value="Genomic_DNA"/>
</dbReference>
<accession>A0A2W2CEB2</accession>
<dbReference type="OrthoDB" id="5150238at2"/>